<keyword evidence="2" id="KW-0472">Membrane</keyword>
<gene>
    <name evidence="3" type="ORF">R3P38DRAFT_3190351</name>
</gene>
<dbReference type="AlphaFoldDB" id="A0AAW0BQ70"/>
<keyword evidence="2" id="KW-1133">Transmembrane helix</keyword>
<proteinExistence type="predicted"/>
<comment type="caution">
    <text evidence="3">The sequence shown here is derived from an EMBL/GenBank/DDBJ whole genome shotgun (WGS) entry which is preliminary data.</text>
</comment>
<evidence type="ECO:0000313" key="3">
    <source>
        <dbReference type="EMBL" id="KAK7028729.1"/>
    </source>
</evidence>
<reference evidence="3 4" key="1">
    <citation type="journal article" date="2024" name="J Genomics">
        <title>Draft genome sequencing and assembly of Favolaschia claudopus CIRM-BRFM 2984 isolated from oak limbs.</title>
        <authorList>
            <person name="Navarro D."/>
            <person name="Drula E."/>
            <person name="Chaduli D."/>
            <person name="Cazenave R."/>
            <person name="Ahrendt S."/>
            <person name="Wang J."/>
            <person name="Lipzen A."/>
            <person name="Daum C."/>
            <person name="Barry K."/>
            <person name="Grigoriev I.V."/>
            <person name="Favel A."/>
            <person name="Rosso M.N."/>
            <person name="Martin F."/>
        </authorList>
    </citation>
    <scope>NUCLEOTIDE SEQUENCE [LARGE SCALE GENOMIC DNA]</scope>
    <source>
        <strain evidence="3 4">CIRM-BRFM 2984</strain>
    </source>
</reference>
<keyword evidence="4" id="KW-1185">Reference proteome</keyword>
<keyword evidence="2" id="KW-0812">Transmembrane</keyword>
<sequence length="525" mass="58729">MFSSASVLRVLIRGHEYLRQFVAPLPAGLEDMALIQLCLHAPQFFCFPLHVRSGLDELELLQTRARIAYPRFVSKLLLLLFSSPFPPPLLIPVLILILGSRLPPRLRADRDVCTLLVSPPPRGQCPPDDADANVVKILPLLPRSYPPSSAIRPRATETQKRRPKTHRPPRMYGHHDLQELIQLLSECVREEGGGRRSPQLRLRLRLRLTALCRRRRRRWDESRMRTYNVGIPLRWYLYEAKVFLGGPTRPRPTFTRRCGAPKVLDMAAVSKGWGEGRWMARVYVGVCVVEVDGESEVVVEAPRWRKVMRKRIEWQAREKVPRRRRTTTTNPPSAPLGNIHAAQTNARYSEALPPRGDPPVPCCSSPPSRRTHPPPPPAPAPAPLLLIATSPLHRHRHGVALLLGSSFSASRSSSSASRSFLPLLILHLHPLPTTCLLLFRHQVFSLITFPPPHSSSSPRTSAMAYADIYPAPHDIPPVAAHLGRAGAWGAWAVVTRRVGGWMVEGEGRGVVGVSGVYDRGRFVRG</sequence>
<name>A0AAW0BQ70_9AGAR</name>
<evidence type="ECO:0000256" key="1">
    <source>
        <dbReference type="SAM" id="MobiDB-lite"/>
    </source>
</evidence>
<dbReference type="EMBL" id="JAWWNJ010000028">
    <property type="protein sequence ID" value="KAK7028729.1"/>
    <property type="molecule type" value="Genomic_DNA"/>
</dbReference>
<feature type="region of interest" description="Disordered" evidence="1">
    <location>
        <begin position="149"/>
        <end position="172"/>
    </location>
</feature>
<evidence type="ECO:0000256" key="2">
    <source>
        <dbReference type="SAM" id="Phobius"/>
    </source>
</evidence>
<dbReference type="Proteomes" id="UP001362999">
    <property type="component" value="Unassembled WGS sequence"/>
</dbReference>
<feature type="region of interest" description="Disordered" evidence="1">
    <location>
        <begin position="318"/>
        <end position="380"/>
    </location>
</feature>
<evidence type="ECO:0000313" key="4">
    <source>
        <dbReference type="Proteomes" id="UP001362999"/>
    </source>
</evidence>
<protein>
    <submittedName>
        <fullName evidence="3">Uncharacterized protein</fullName>
    </submittedName>
</protein>
<accession>A0AAW0BQ70</accession>
<feature type="transmembrane region" description="Helical" evidence="2">
    <location>
        <begin position="76"/>
        <end position="98"/>
    </location>
</feature>
<organism evidence="3 4">
    <name type="scientific">Favolaschia claudopus</name>
    <dbReference type="NCBI Taxonomy" id="2862362"/>
    <lineage>
        <taxon>Eukaryota</taxon>
        <taxon>Fungi</taxon>
        <taxon>Dikarya</taxon>
        <taxon>Basidiomycota</taxon>
        <taxon>Agaricomycotina</taxon>
        <taxon>Agaricomycetes</taxon>
        <taxon>Agaricomycetidae</taxon>
        <taxon>Agaricales</taxon>
        <taxon>Marasmiineae</taxon>
        <taxon>Mycenaceae</taxon>
        <taxon>Favolaschia</taxon>
    </lineage>
</organism>